<evidence type="ECO:0000313" key="1">
    <source>
        <dbReference type="EMBL" id="ALP53508.1"/>
    </source>
</evidence>
<evidence type="ECO:0008006" key="3">
    <source>
        <dbReference type="Google" id="ProtNLM"/>
    </source>
</evidence>
<dbReference type="Pfam" id="PF08238">
    <property type="entry name" value="Sel1"/>
    <property type="match status" value="4"/>
</dbReference>
<reference evidence="1" key="1">
    <citation type="submission" date="2015-10" db="EMBL/GenBank/DDBJ databases">
        <title>Description of Candidatus Tenderia electrophaga gen. nov, sp. nov., an Uncultivated Electroautotroph from a Biocathode Enrichment.</title>
        <authorList>
            <person name="Eddie B.J."/>
            <person name="Malanoski A.P."/>
            <person name="Wang Z."/>
            <person name="Hall R.J."/>
            <person name="Oh S.D."/>
            <person name="Heiner C."/>
            <person name="Lin B."/>
            <person name="Strycharz-Glaven S.M."/>
        </authorList>
    </citation>
    <scope>NUCLEOTIDE SEQUENCE [LARGE SCALE GENOMIC DNA]</scope>
    <source>
        <strain evidence="1">NRL1</strain>
    </source>
</reference>
<evidence type="ECO:0000313" key="2">
    <source>
        <dbReference type="Proteomes" id="UP000055136"/>
    </source>
</evidence>
<accession>A0A0S2TEI2</accession>
<name>A0A0S2TEI2_9GAMM</name>
<dbReference type="AlphaFoldDB" id="A0A0S2TEI2"/>
<protein>
    <recommendedName>
        <fullName evidence="3">Sel1 repeat family protein</fullName>
    </recommendedName>
</protein>
<dbReference type="InterPro" id="IPR006597">
    <property type="entry name" value="Sel1-like"/>
</dbReference>
<dbReference type="Proteomes" id="UP000055136">
    <property type="component" value="Chromosome"/>
</dbReference>
<dbReference type="SMART" id="SM00671">
    <property type="entry name" value="SEL1"/>
    <property type="match status" value="4"/>
</dbReference>
<dbReference type="KEGG" id="tee:Tel_10340"/>
<dbReference type="Gene3D" id="1.25.40.10">
    <property type="entry name" value="Tetratricopeptide repeat domain"/>
    <property type="match status" value="1"/>
</dbReference>
<keyword evidence="2" id="KW-1185">Reference proteome</keyword>
<dbReference type="PANTHER" id="PTHR43628">
    <property type="entry name" value="ACTIVATOR OF C KINASE PROTEIN 1-RELATED"/>
    <property type="match status" value="1"/>
</dbReference>
<dbReference type="PANTHER" id="PTHR43628:SF1">
    <property type="entry name" value="CHITIN SYNTHASE REGULATORY FACTOR 2-RELATED"/>
    <property type="match status" value="1"/>
</dbReference>
<dbReference type="EMBL" id="CP013099">
    <property type="protein sequence ID" value="ALP53508.1"/>
    <property type="molecule type" value="Genomic_DNA"/>
</dbReference>
<proteinExistence type="predicted"/>
<dbReference type="STRING" id="1748243.Tel_10340"/>
<dbReference type="SUPFAM" id="SSF81901">
    <property type="entry name" value="HCP-like"/>
    <property type="match status" value="1"/>
</dbReference>
<organism evidence="1 2">
    <name type="scientific">Candidatus Tenderia electrophaga</name>
    <dbReference type="NCBI Taxonomy" id="1748243"/>
    <lineage>
        <taxon>Bacteria</taxon>
        <taxon>Pseudomonadati</taxon>
        <taxon>Pseudomonadota</taxon>
        <taxon>Gammaproteobacteria</taxon>
        <taxon>Candidatus Tenderiales</taxon>
        <taxon>Candidatus Tenderiaceae</taxon>
        <taxon>Candidatus Tenderia</taxon>
    </lineage>
</organism>
<gene>
    <name evidence="1" type="ORF">Tel_10340</name>
</gene>
<dbReference type="InterPro" id="IPR011990">
    <property type="entry name" value="TPR-like_helical_dom_sf"/>
</dbReference>
<dbReference type="InterPro" id="IPR052945">
    <property type="entry name" value="Mitotic_Regulator"/>
</dbReference>
<sequence>MATVAVILSLGALYHFTARSNYLAPPLTENQRFLKELESARKGDAEAKYQLGLKYKNGDGITPMRAEAIKWLTKAAESGHAKAQLELGMLYFGYVSNDDVLDFKQAGHWLQQAAEQGEVDAQYVLGEMYADGRGVIQDYVQAAAWLKRAAQAGHLDAMYSLGMMYVAGNGVPEDLIEAYVWFNLAAAQNNQTAIIAREKVAELLNPEQLAQGQARSRSWAPSTGVAPATANR</sequence>